<feature type="domain" description="Pyrrolo-quinoline quinone repeat" evidence="3">
    <location>
        <begin position="270"/>
        <end position="421"/>
    </location>
</feature>
<reference evidence="5" key="1">
    <citation type="journal article" date="2019" name="Int. J. Syst. Evol. Microbiol.">
        <title>The Global Catalogue of Microorganisms (GCM) 10K type strain sequencing project: providing services to taxonomists for standard genome sequencing and annotation.</title>
        <authorList>
            <consortium name="The Broad Institute Genomics Platform"/>
            <consortium name="The Broad Institute Genome Sequencing Center for Infectious Disease"/>
            <person name="Wu L."/>
            <person name="Ma J."/>
        </authorList>
    </citation>
    <scope>NUCLEOTIDE SEQUENCE [LARGE SCALE GENOMIC DNA]</scope>
    <source>
        <strain evidence="5">CGMCC 4.7241</strain>
    </source>
</reference>
<keyword evidence="2" id="KW-0732">Signal</keyword>
<dbReference type="Proteomes" id="UP001595699">
    <property type="component" value="Unassembled WGS sequence"/>
</dbReference>
<keyword evidence="5" id="KW-1185">Reference proteome</keyword>
<dbReference type="InterPro" id="IPR018391">
    <property type="entry name" value="PQQ_b-propeller_rpt"/>
</dbReference>
<feature type="domain" description="Pyrrolo-quinoline quinone repeat" evidence="3">
    <location>
        <begin position="52"/>
        <end position="147"/>
    </location>
</feature>
<dbReference type="EMBL" id="JBHRZH010000005">
    <property type="protein sequence ID" value="MFC3760414.1"/>
    <property type="molecule type" value="Genomic_DNA"/>
</dbReference>
<evidence type="ECO:0000256" key="1">
    <source>
        <dbReference type="SAM" id="MobiDB-lite"/>
    </source>
</evidence>
<gene>
    <name evidence="4" type="ORF">ACFOUW_06170</name>
</gene>
<feature type="chain" id="PRO_5045219723" evidence="2">
    <location>
        <begin position="24"/>
        <end position="450"/>
    </location>
</feature>
<evidence type="ECO:0000313" key="4">
    <source>
        <dbReference type="EMBL" id="MFC3760414.1"/>
    </source>
</evidence>
<proteinExistence type="predicted"/>
<dbReference type="SUPFAM" id="SSF50998">
    <property type="entry name" value="Quinoprotein alcohol dehydrogenase-like"/>
    <property type="match status" value="2"/>
</dbReference>
<evidence type="ECO:0000313" key="5">
    <source>
        <dbReference type="Proteomes" id="UP001595699"/>
    </source>
</evidence>
<dbReference type="InterPro" id="IPR015943">
    <property type="entry name" value="WD40/YVTN_repeat-like_dom_sf"/>
</dbReference>
<dbReference type="InterPro" id="IPR002372">
    <property type="entry name" value="PQQ_rpt_dom"/>
</dbReference>
<dbReference type="PANTHER" id="PTHR34512">
    <property type="entry name" value="CELL SURFACE PROTEIN"/>
    <property type="match status" value="1"/>
</dbReference>
<name>A0ABV7Y6L6_9ACTN</name>
<organism evidence="4 5">
    <name type="scientific">Tenggerimyces flavus</name>
    <dbReference type="NCBI Taxonomy" id="1708749"/>
    <lineage>
        <taxon>Bacteria</taxon>
        <taxon>Bacillati</taxon>
        <taxon>Actinomycetota</taxon>
        <taxon>Actinomycetes</taxon>
        <taxon>Propionibacteriales</taxon>
        <taxon>Nocardioidaceae</taxon>
        <taxon>Tenggerimyces</taxon>
    </lineage>
</organism>
<feature type="region of interest" description="Disordered" evidence="1">
    <location>
        <begin position="24"/>
        <end position="46"/>
    </location>
</feature>
<evidence type="ECO:0000256" key="2">
    <source>
        <dbReference type="SAM" id="SignalP"/>
    </source>
</evidence>
<protein>
    <submittedName>
        <fullName evidence="4">PQQ-binding-like beta-propeller repeat protein</fullName>
    </submittedName>
</protein>
<feature type="signal peptide" evidence="2">
    <location>
        <begin position="1"/>
        <end position="23"/>
    </location>
</feature>
<dbReference type="PANTHER" id="PTHR34512:SF30">
    <property type="entry name" value="OUTER MEMBRANE PROTEIN ASSEMBLY FACTOR BAMB"/>
    <property type="match status" value="1"/>
</dbReference>
<dbReference type="Gene3D" id="2.130.10.10">
    <property type="entry name" value="YVTN repeat-like/Quinoprotein amine dehydrogenase"/>
    <property type="match status" value="2"/>
</dbReference>
<evidence type="ECO:0000259" key="3">
    <source>
        <dbReference type="Pfam" id="PF13360"/>
    </source>
</evidence>
<dbReference type="SMART" id="SM00564">
    <property type="entry name" value="PQQ"/>
    <property type="match status" value="4"/>
</dbReference>
<comment type="caution">
    <text evidence="4">The sequence shown here is derived from an EMBL/GenBank/DDBJ whole genome shotgun (WGS) entry which is preliminary data.</text>
</comment>
<dbReference type="InterPro" id="IPR011047">
    <property type="entry name" value="Quinoprotein_ADH-like_sf"/>
</dbReference>
<dbReference type="RefSeq" id="WP_205122538.1">
    <property type="nucleotide sequence ID" value="NZ_JAFBCM010000001.1"/>
</dbReference>
<sequence>MSILRSVAACAVAVVAVAGCTSAGTDVEQPAPSTSPSATPSATPTPALAERAAVWEVDLPGAGTFENATVVGETVLVQAERQLVALNRTDGKVLWKLAVEGETRVSATTTSVVVEDRRRLQGVHLRTGRPRYQRPRDGSSPDAAVTSGWVVVPDCARKTCEAVGLRLPGFSKRWTYDFPRLVDARRTSPNVDARDSDLYRHYFDLTDPALVGPSELVVVGREIEGDRVMTALDTATGNPGRTFSALGPTIVLSGSIGLTWDRSTTGCEARLVAQDVRTGKQAWERDVNTWDCVSESGYPLVDGKVVAGTTVNGKPTVIDLATGEVRWTGQLDASPMALTDGTLLARTGDDSRAESLVGLDLADGRQRWKLDLPGTLLVGDRANAAVNGDRLAYTAPSTSQAGPRRVVNVHDALTGEALWIATGADDLLGLSAQWMVTQAGAGRVQLFSSR</sequence>
<dbReference type="PROSITE" id="PS51257">
    <property type="entry name" value="PROKAR_LIPOPROTEIN"/>
    <property type="match status" value="1"/>
</dbReference>
<accession>A0ABV7Y6L6</accession>
<dbReference type="Pfam" id="PF13360">
    <property type="entry name" value="PQQ_2"/>
    <property type="match status" value="2"/>
</dbReference>